<feature type="transmembrane region" description="Helical" evidence="7">
    <location>
        <begin position="551"/>
        <end position="571"/>
    </location>
</feature>
<reference evidence="10" key="3">
    <citation type="submission" date="2024-06" db="EMBL/GenBank/DDBJ databases">
        <authorList>
            <person name="Zeng C."/>
        </authorList>
    </citation>
    <scope>NUCLEOTIDE SEQUENCE [LARGE SCALE GENOMIC DNA]</scope>
    <source>
        <strain evidence="10">ZCY20-5</strain>
    </source>
</reference>
<accession>A0AA97H4F0</accession>
<name>A0AA97H4F0_9FIRM</name>
<dbReference type="EMBL" id="CP135996">
    <property type="protein sequence ID" value="WOC33378.1"/>
    <property type="molecule type" value="Genomic_DNA"/>
</dbReference>
<feature type="transmembrane region" description="Helical" evidence="7">
    <location>
        <begin position="226"/>
        <end position="245"/>
    </location>
</feature>
<evidence type="ECO:0000256" key="6">
    <source>
        <dbReference type="ARBA" id="ARBA00038076"/>
    </source>
</evidence>
<feature type="domain" description="ABC3 transporter permease C-terminal" evidence="8">
    <location>
        <begin position="75"/>
        <end position="188"/>
    </location>
</feature>
<dbReference type="Proteomes" id="UP001300604">
    <property type="component" value="Chromosome"/>
</dbReference>
<evidence type="ECO:0000256" key="3">
    <source>
        <dbReference type="ARBA" id="ARBA00022692"/>
    </source>
</evidence>
<keyword evidence="10" id="KW-1185">Reference proteome</keyword>
<evidence type="ECO:0000256" key="5">
    <source>
        <dbReference type="ARBA" id="ARBA00023136"/>
    </source>
</evidence>
<keyword evidence="4 7" id="KW-1133">Transmembrane helix</keyword>
<comment type="similarity">
    <text evidence="6">Belongs to the ABC-4 integral membrane protein family.</text>
</comment>
<evidence type="ECO:0000313" key="9">
    <source>
        <dbReference type="EMBL" id="WOC33378.1"/>
    </source>
</evidence>
<dbReference type="GO" id="GO:0005886">
    <property type="term" value="C:plasma membrane"/>
    <property type="evidence" value="ECO:0007669"/>
    <property type="project" value="UniProtKB-SubCell"/>
</dbReference>
<evidence type="ECO:0000256" key="2">
    <source>
        <dbReference type="ARBA" id="ARBA00022475"/>
    </source>
</evidence>
<dbReference type="KEGG" id="carl:PXC00_05785"/>
<feature type="transmembrane region" description="Helical" evidence="7">
    <location>
        <begin position="125"/>
        <end position="150"/>
    </location>
</feature>
<protein>
    <submittedName>
        <fullName evidence="9">ABC transporter permease</fullName>
    </submittedName>
</protein>
<feature type="transmembrane region" description="Helical" evidence="7">
    <location>
        <begin position="608"/>
        <end position="632"/>
    </location>
</feature>
<dbReference type="Pfam" id="PF02687">
    <property type="entry name" value="FtsX"/>
    <property type="match status" value="1"/>
</dbReference>
<feature type="transmembrane region" description="Helical" evidence="7">
    <location>
        <begin position="162"/>
        <end position="184"/>
    </location>
</feature>
<evidence type="ECO:0000256" key="7">
    <source>
        <dbReference type="SAM" id="Phobius"/>
    </source>
</evidence>
<dbReference type="RefSeq" id="WP_275845776.1">
    <property type="nucleotide sequence ID" value="NZ_CP135996.1"/>
</dbReference>
<reference evidence="9 10" key="1">
    <citation type="submission" date="2024-06" db="EMBL/GenBank/DDBJ databases">
        <title>Caproicibacterium argilliputei sp. nov, a novel caproic acid producing anaerobic bacterium isolated from pit mud.</title>
        <authorList>
            <person name="Xia S."/>
        </authorList>
    </citation>
    <scope>NUCLEOTIDE SEQUENCE [LARGE SCALE GENOMIC DNA]</scope>
    <source>
        <strain evidence="9 10">ZCY20-5</strain>
    </source>
</reference>
<proteinExistence type="inferred from homology"/>
<keyword evidence="5 7" id="KW-0472">Membrane</keyword>
<reference evidence="10" key="2">
    <citation type="submission" date="2024-06" db="EMBL/GenBank/DDBJ databases">
        <title>Caproicibacterium argilliputei sp. nov, a novel caproic acid producing anaerobic bacterium isolated from pit mud.</title>
        <authorList>
            <person name="Zeng C."/>
        </authorList>
    </citation>
    <scope>NUCLEOTIDE SEQUENCE [LARGE SCALE GENOMIC DNA]</scope>
    <source>
        <strain evidence="10">ZCY20-5</strain>
    </source>
</reference>
<evidence type="ECO:0000256" key="1">
    <source>
        <dbReference type="ARBA" id="ARBA00004651"/>
    </source>
</evidence>
<dbReference type="InterPro" id="IPR050250">
    <property type="entry name" value="Macrolide_Exporter_MacB"/>
</dbReference>
<feature type="transmembrane region" description="Helical" evidence="7">
    <location>
        <begin position="638"/>
        <end position="661"/>
    </location>
</feature>
<comment type="subcellular location">
    <subcellularLocation>
        <location evidence="1">Cell membrane</location>
        <topology evidence="1">Multi-pass membrane protein</topology>
    </subcellularLocation>
</comment>
<dbReference type="AlphaFoldDB" id="A0AA97H4F0"/>
<dbReference type="GO" id="GO:0022857">
    <property type="term" value="F:transmembrane transporter activity"/>
    <property type="evidence" value="ECO:0007669"/>
    <property type="project" value="TreeGrafter"/>
</dbReference>
<dbReference type="InterPro" id="IPR003838">
    <property type="entry name" value="ABC3_permease_C"/>
</dbReference>
<keyword evidence="3 7" id="KW-0812">Transmembrane</keyword>
<evidence type="ECO:0000256" key="4">
    <source>
        <dbReference type="ARBA" id="ARBA00022989"/>
    </source>
</evidence>
<evidence type="ECO:0000313" key="10">
    <source>
        <dbReference type="Proteomes" id="UP001300604"/>
    </source>
</evidence>
<organism evidence="9 10">
    <name type="scientific">Caproicibacterium argilliputei</name>
    <dbReference type="NCBI Taxonomy" id="3030016"/>
    <lineage>
        <taxon>Bacteria</taxon>
        <taxon>Bacillati</taxon>
        <taxon>Bacillota</taxon>
        <taxon>Clostridia</taxon>
        <taxon>Eubacteriales</taxon>
        <taxon>Oscillospiraceae</taxon>
        <taxon>Caproicibacterium</taxon>
    </lineage>
</organism>
<dbReference type="PANTHER" id="PTHR30572">
    <property type="entry name" value="MEMBRANE COMPONENT OF TRANSPORTER-RELATED"/>
    <property type="match status" value="1"/>
</dbReference>
<feature type="transmembrane region" description="Helical" evidence="7">
    <location>
        <begin position="75"/>
        <end position="97"/>
    </location>
</feature>
<sequence length="682" mass="75595">MQDILVQFKNVSSTDPKLPSVLIGAVPEKTIATHLLYQTEVERPEYGSTFIYNMELHNVEYYTEQLDRSTANVTMFIGGFFLVLTVFGTWVLAHVTLQSREKFTRTLQKIGLTRKELRTQFLMQAMLLTGIAWIFSIPLSFGILAVVLALSSAWGSPLLFSVSWWMPLISLGLLLTVSILIFLLQARSMQKGRSKSKEKKQKKAKAAQTFTQLWSKLYRKSRYGRMTALTVLCFGCVLILEFGAFSGEAAAATHYYGVVDALGTIDYQSSVEQGAQYPSLMGANLPRDAGMSAKKLAQLQNSSDLDVKCAYINNYLLPAFIRVQKGHSTPLLDKLMKEHTYEKDYNSSNDAQCAKENKQAKQDFGYTDQDILITKPEIIAVDRETMRKLLQAAHRTCTETELDEFVQGKKVYSMGTDFQKGDSFTISMAIVPVGITEQSIHGKGRNKDFRVTVQGNFTLPQKLFGSPVAFPYGTQQGNPSIAISAEAVMAADPQLGYYSVWANRAHPNDAASSARASDLIHRVTTSSKGMGIIDREESIAAWQQKAQQEKWPVYALTLVLVAATLAAVTALNRIKLKSNLHSYALLCAAGMEPGRLQRNLVKDSIKSIGVGCIFGFCAATVFCVLLIQHYWYVPLLNIWLSAVLPLTLLCIVAILCITVVSSTATVRKMLKSSILASLSEQY</sequence>
<gene>
    <name evidence="9" type="ORF">PXC00_05785</name>
</gene>
<keyword evidence="2" id="KW-1003">Cell membrane</keyword>
<evidence type="ECO:0000259" key="8">
    <source>
        <dbReference type="Pfam" id="PF02687"/>
    </source>
</evidence>
<dbReference type="PANTHER" id="PTHR30572:SF4">
    <property type="entry name" value="ABC TRANSPORTER PERMEASE YTRF"/>
    <property type="match status" value="1"/>
</dbReference>